<dbReference type="InterPro" id="IPR036291">
    <property type="entry name" value="NAD(P)-bd_dom_sf"/>
</dbReference>
<dbReference type="InterPro" id="IPR003710">
    <property type="entry name" value="ApbA"/>
</dbReference>
<feature type="domain" description="Ketopantoate reductase N-terminal" evidence="11">
    <location>
        <begin position="4"/>
        <end position="153"/>
    </location>
</feature>
<dbReference type="SUPFAM" id="SSF48179">
    <property type="entry name" value="6-phosphogluconate dehydrogenase C-terminal domain-like"/>
    <property type="match status" value="1"/>
</dbReference>
<name>A0A829Y7H1_9GAMM</name>
<accession>A0A829Y7H1</accession>
<dbReference type="RefSeq" id="WP_161810702.1">
    <property type="nucleotide sequence ID" value="NZ_BLJN01000001.1"/>
</dbReference>
<evidence type="ECO:0000256" key="10">
    <source>
        <dbReference type="RuleBase" id="RU362068"/>
    </source>
</evidence>
<evidence type="ECO:0000256" key="2">
    <source>
        <dbReference type="ARBA" id="ARBA00007870"/>
    </source>
</evidence>
<dbReference type="Pfam" id="PF08546">
    <property type="entry name" value="ApbA_C"/>
    <property type="match status" value="1"/>
</dbReference>
<evidence type="ECO:0000256" key="5">
    <source>
        <dbReference type="ARBA" id="ARBA00022655"/>
    </source>
</evidence>
<evidence type="ECO:0000256" key="7">
    <source>
        <dbReference type="ARBA" id="ARBA00023002"/>
    </source>
</evidence>
<dbReference type="InterPro" id="IPR013752">
    <property type="entry name" value="KPA_reductase"/>
</dbReference>
<dbReference type="FunFam" id="1.10.1040.10:FF:000017">
    <property type="entry name" value="2-dehydropantoate 2-reductase"/>
    <property type="match status" value="1"/>
</dbReference>
<dbReference type="Pfam" id="PF02558">
    <property type="entry name" value="ApbA"/>
    <property type="match status" value="1"/>
</dbReference>
<dbReference type="GO" id="GO:0015940">
    <property type="term" value="P:pantothenate biosynthetic process"/>
    <property type="evidence" value="ECO:0007669"/>
    <property type="project" value="UniProtKB-UniPathway"/>
</dbReference>
<comment type="similarity">
    <text evidence="2 10">Belongs to the ketopantoate reductase family.</text>
</comment>
<dbReference type="InterPro" id="IPR013328">
    <property type="entry name" value="6PGD_dom2"/>
</dbReference>
<protein>
    <recommendedName>
        <fullName evidence="4 10">2-dehydropantoate 2-reductase</fullName>
        <ecNumber evidence="3 10">1.1.1.169</ecNumber>
    </recommendedName>
    <alternativeName>
        <fullName evidence="8 10">Ketopantoate reductase</fullName>
    </alternativeName>
</protein>
<dbReference type="Gene3D" id="1.10.1040.10">
    <property type="entry name" value="N-(1-d-carboxylethyl)-l-norvaline Dehydrogenase, domain 2"/>
    <property type="match status" value="1"/>
</dbReference>
<dbReference type="NCBIfam" id="TIGR00745">
    <property type="entry name" value="apbA_panE"/>
    <property type="match status" value="1"/>
</dbReference>
<evidence type="ECO:0000256" key="8">
    <source>
        <dbReference type="ARBA" id="ARBA00032024"/>
    </source>
</evidence>
<dbReference type="GO" id="GO:0008677">
    <property type="term" value="F:2-dehydropantoate 2-reductase activity"/>
    <property type="evidence" value="ECO:0007669"/>
    <property type="project" value="UniProtKB-EC"/>
</dbReference>
<comment type="pathway">
    <text evidence="1 10">Cofactor biosynthesis; (R)-pantothenate biosynthesis; (R)-pantoate from 3-methyl-2-oxobutanoate: step 2/2.</text>
</comment>
<dbReference type="GO" id="GO:0005737">
    <property type="term" value="C:cytoplasm"/>
    <property type="evidence" value="ECO:0007669"/>
    <property type="project" value="TreeGrafter"/>
</dbReference>
<evidence type="ECO:0000313" key="13">
    <source>
        <dbReference type="EMBL" id="GFE78858.1"/>
    </source>
</evidence>
<keyword evidence="7 10" id="KW-0560">Oxidoreductase</keyword>
<comment type="function">
    <text evidence="10">Catalyzes the NADPH-dependent reduction of ketopantoate into pantoic acid.</text>
</comment>
<evidence type="ECO:0000256" key="3">
    <source>
        <dbReference type="ARBA" id="ARBA00013014"/>
    </source>
</evidence>
<dbReference type="SUPFAM" id="SSF51735">
    <property type="entry name" value="NAD(P)-binding Rossmann-fold domains"/>
    <property type="match status" value="1"/>
</dbReference>
<dbReference type="PANTHER" id="PTHR21708:SF26">
    <property type="entry name" value="2-DEHYDROPANTOATE 2-REDUCTASE"/>
    <property type="match status" value="1"/>
</dbReference>
<evidence type="ECO:0000313" key="14">
    <source>
        <dbReference type="Proteomes" id="UP000445000"/>
    </source>
</evidence>
<keyword evidence="14" id="KW-1185">Reference proteome</keyword>
<dbReference type="InterPro" id="IPR008927">
    <property type="entry name" value="6-PGluconate_DH-like_C_sf"/>
</dbReference>
<dbReference type="Proteomes" id="UP000445000">
    <property type="component" value="Unassembled WGS sequence"/>
</dbReference>
<organism evidence="13 14">
    <name type="scientific">Steroidobacter agaridevorans</name>
    <dbReference type="NCBI Taxonomy" id="2695856"/>
    <lineage>
        <taxon>Bacteria</taxon>
        <taxon>Pseudomonadati</taxon>
        <taxon>Pseudomonadota</taxon>
        <taxon>Gammaproteobacteria</taxon>
        <taxon>Steroidobacterales</taxon>
        <taxon>Steroidobacteraceae</taxon>
        <taxon>Steroidobacter</taxon>
    </lineage>
</organism>
<dbReference type="PANTHER" id="PTHR21708">
    <property type="entry name" value="PROBABLE 2-DEHYDROPANTOATE 2-REDUCTASE"/>
    <property type="match status" value="1"/>
</dbReference>
<evidence type="ECO:0000256" key="4">
    <source>
        <dbReference type="ARBA" id="ARBA00019465"/>
    </source>
</evidence>
<evidence type="ECO:0000256" key="6">
    <source>
        <dbReference type="ARBA" id="ARBA00022857"/>
    </source>
</evidence>
<gene>
    <name evidence="13" type="primary">apbA</name>
    <name evidence="13" type="ORF">GCM10011487_08580</name>
</gene>
<dbReference type="InterPro" id="IPR051402">
    <property type="entry name" value="KPR-Related"/>
</dbReference>
<sequence>MTSILIVGAGAVGALFGSALARQGAQVSVVCRSDYDIVAREGYDITSPLLGNHRFYPHAVFKSVAECKTPPDYLILTTKVLEGVDRAALIRPAVGPRTVIVLIQNGVDIEAEIATAFPENEILSGLAIVGVGRSAPGMVNHQTMGQLNLGRYPNGASPAAERIAALLNGAGIGCKVTDNVVGARWQKAVWNATFNPISITGGMLDTAIMLGTPESTAFIQRAMEEVCAVAGAAGYPMHPKVIEQFIGGTKAMPPYHTSMALDYKYGRPMEIEAILGNTVRAARKHGVDTPILETLYAVTKMIEARIRADR</sequence>
<evidence type="ECO:0000256" key="1">
    <source>
        <dbReference type="ARBA" id="ARBA00004994"/>
    </source>
</evidence>
<dbReference type="UniPathway" id="UPA00028">
    <property type="reaction ID" value="UER00004"/>
</dbReference>
<dbReference type="Gene3D" id="3.40.50.720">
    <property type="entry name" value="NAD(P)-binding Rossmann-like Domain"/>
    <property type="match status" value="1"/>
</dbReference>
<keyword evidence="6 10" id="KW-0521">NADP</keyword>
<dbReference type="EC" id="1.1.1.169" evidence="3 10"/>
<proteinExistence type="inferred from homology"/>
<evidence type="ECO:0000256" key="9">
    <source>
        <dbReference type="ARBA" id="ARBA00048793"/>
    </source>
</evidence>
<reference evidence="14" key="1">
    <citation type="submission" date="2020-01" db="EMBL/GenBank/DDBJ databases">
        <title>'Steroidobacter agaridevorans' sp. nov., agar-degrading bacteria isolated from rhizosphere soils.</title>
        <authorList>
            <person name="Ikenaga M."/>
            <person name="Kataoka M."/>
            <person name="Murouchi A."/>
            <person name="Katsuragi S."/>
            <person name="Sakai M."/>
        </authorList>
    </citation>
    <scope>NUCLEOTIDE SEQUENCE [LARGE SCALE GENOMIC DNA]</scope>
    <source>
        <strain evidence="14">YU21-B</strain>
    </source>
</reference>
<evidence type="ECO:0000259" key="11">
    <source>
        <dbReference type="Pfam" id="PF02558"/>
    </source>
</evidence>
<comment type="catalytic activity">
    <reaction evidence="9 10">
        <text>(R)-pantoate + NADP(+) = 2-dehydropantoate + NADPH + H(+)</text>
        <dbReference type="Rhea" id="RHEA:16233"/>
        <dbReference type="ChEBI" id="CHEBI:11561"/>
        <dbReference type="ChEBI" id="CHEBI:15378"/>
        <dbReference type="ChEBI" id="CHEBI:15980"/>
        <dbReference type="ChEBI" id="CHEBI:57783"/>
        <dbReference type="ChEBI" id="CHEBI:58349"/>
        <dbReference type="EC" id="1.1.1.169"/>
    </reaction>
</comment>
<evidence type="ECO:0000259" key="12">
    <source>
        <dbReference type="Pfam" id="PF08546"/>
    </source>
</evidence>
<keyword evidence="5 10" id="KW-0566">Pantothenate biosynthesis</keyword>
<dbReference type="InterPro" id="IPR013332">
    <property type="entry name" value="KPR_N"/>
</dbReference>
<feature type="domain" description="Ketopantoate reductase C-terminal" evidence="12">
    <location>
        <begin position="179"/>
        <end position="303"/>
    </location>
</feature>
<comment type="caution">
    <text evidence="13">The sequence shown here is derived from an EMBL/GenBank/DDBJ whole genome shotgun (WGS) entry which is preliminary data.</text>
</comment>
<dbReference type="AlphaFoldDB" id="A0A829Y7H1"/>
<dbReference type="EMBL" id="BLJN01000001">
    <property type="protein sequence ID" value="GFE78858.1"/>
    <property type="molecule type" value="Genomic_DNA"/>
</dbReference>